<keyword evidence="1" id="KW-0539">Nucleus</keyword>
<dbReference type="SMART" id="SM00906">
    <property type="entry name" value="Fungal_trans"/>
    <property type="match status" value="1"/>
</dbReference>
<dbReference type="Pfam" id="PF04082">
    <property type="entry name" value="Fungal_trans"/>
    <property type="match status" value="1"/>
</dbReference>
<dbReference type="GO" id="GO:0006351">
    <property type="term" value="P:DNA-templated transcription"/>
    <property type="evidence" value="ECO:0007669"/>
    <property type="project" value="InterPro"/>
</dbReference>
<dbReference type="GO" id="GO:0008270">
    <property type="term" value="F:zinc ion binding"/>
    <property type="evidence" value="ECO:0007669"/>
    <property type="project" value="InterPro"/>
</dbReference>
<dbReference type="EMBL" id="CP055898">
    <property type="protein sequence ID" value="QKX53456.1"/>
    <property type="molecule type" value="Genomic_DNA"/>
</dbReference>
<dbReference type="InterPro" id="IPR050987">
    <property type="entry name" value="AtrR-like"/>
</dbReference>
<feature type="region of interest" description="Disordered" evidence="2">
    <location>
        <begin position="55"/>
        <end position="98"/>
    </location>
</feature>
<gene>
    <name evidence="4" type="ORF">TRUGW13939_00535</name>
</gene>
<feature type="compositionally biased region" description="Polar residues" evidence="2">
    <location>
        <begin position="72"/>
        <end position="88"/>
    </location>
</feature>
<feature type="compositionally biased region" description="Polar residues" evidence="2">
    <location>
        <begin position="616"/>
        <end position="654"/>
    </location>
</feature>
<protein>
    <recommendedName>
        <fullName evidence="3">Xylanolytic transcriptional activator regulatory domain-containing protein</fullName>
    </recommendedName>
</protein>
<dbReference type="KEGG" id="trg:TRUGW13939_00535"/>
<dbReference type="GO" id="GO:0003677">
    <property type="term" value="F:DNA binding"/>
    <property type="evidence" value="ECO:0007669"/>
    <property type="project" value="InterPro"/>
</dbReference>
<reference evidence="5" key="1">
    <citation type="submission" date="2020-06" db="EMBL/GenBank/DDBJ databases">
        <title>A chromosome-scale genome assembly of Talaromyces rugulosus W13939.</title>
        <authorList>
            <person name="Wang B."/>
            <person name="Guo L."/>
            <person name="Ye K."/>
            <person name="Wang L."/>
        </authorList>
    </citation>
    <scope>NUCLEOTIDE SEQUENCE [LARGE SCALE GENOMIC DNA]</scope>
    <source>
        <strain evidence="5">W13939</strain>
    </source>
</reference>
<proteinExistence type="predicted"/>
<sequence length="738" mass="82048">MQSSDILPGTTELGSLIANSNDESQFVGSSSGVYFINTVRQAFAKSLGPLGNDPLSSPGFPAAEETLVGPESLSSGNASRDKTANSAAENDIRPQKNWGYDSEVSSALGEAPALENARQLMMMYFKVWHPIFPFLHGPSFLQEMEALYSANNTLDGESQPRGSHHQSTCWTTIFQCVFNLAALLQPDLQLRQESKIQSVAEFPKLVGILLYRHDMLSLQAVLVMQLYLVATMSLHNASLIGGSILRSILHAGLHRCPYRYKQLTSHDRHLRKRIFWCAYAIDRYLSQALGLPLGIQDSDIDVCLPGNLEYHAPADPGHFSVSSSLQDGYDESSISRTSAEESSSYIQEELLNREITLASYVIYGKLTGRALELFHKSIQNRQIRRSAVLYLVSDVHKWWNNLPSSLQQKGESHNNNPEDFEESAADSFDLSPFFSVLYEHLILCINRPYLSLDPSSPDFCSSLQTCIGAARNILSSLRAQPYKGQALFWPGLLSAAYMSGLIIAFACQLKQYVLSKGCQEIRGCLEILQVMSKQWETAKHCHSALSFLLLNIQRMNLQHQNAPPVSLNFEERGVPAGMSRSKRQKITHAAFDDQTSSSRSTTTTTHYNNHHDDNNLAHSLSLAPSQTPETRVSTNNKPMQSQNTRTPFQSRNFATYNENPESSSTNNNNPSPYSPLLMMMGGTTNSQVEQSLLQWPPGGPTMTTNFDLNMTDLFQGSTWDPSLFDAFTQGQLPSQDDL</sequence>
<organism evidence="4 5">
    <name type="scientific">Talaromyces rugulosus</name>
    <name type="common">Penicillium rugulosum</name>
    <dbReference type="NCBI Taxonomy" id="121627"/>
    <lineage>
        <taxon>Eukaryota</taxon>
        <taxon>Fungi</taxon>
        <taxon>Dikarya</taxon>
        <taxon>Ascomycota</taxon>
        <taxon>Pezizomycotina</taxon>
        <taxon>Eurotiomycetes</taxon>
        <taxon>Eurotiomycetidae</taxon>
        <taxon>Eurotiales</taxon>
        <taxon>Trichocomaceae</taxon>
        <taxon>Talaromyces</taxon>
        <taxon>Talaromyces sect. Islandici</taxon>
    </lineage>
</organism>
<name>A0A7H8QHT2_TALRU</name>
<dbReference type="OrthoDB" id="3266505at2759"/>
<evidence type="ECO:0000313" key="5">
    <source>
        <dbReference type="Proteomes" id="UP000509510"/>
    </source>
</evidence>
<dbReference type="PANTHER" id="PTHR46910:SF9">
    <property type="entry name" value="MISCELLANEOUS ZN(II)2CYS6 TRANSCRIPTION FACTOR (EUROFUNG)"/>
    <property type="match status" value="1"/>
</dbReference>
<evidence type="ECO:0000313" key="4">
    <source>
        <dbReference type="EMBL" id="QKX53456.1"/>
    </source>
</evidence>
<keyword evidence="5" id="KW-1185">Reference proteome</keyword>
<feature type="compositionally biased region" description="Low complexity" evidence="2">
    <location>
        <begin position="655"/>
        <end position="673"/>
    </location>
</feature>
<dbReference type="RefSeq" id="XP_035339635.1">
    <property type="nucleotide sequence ID" value="XM_035483742.1"/>
</dbReference>
<feature type="domain" description="Xylanolytic transcriptional activator regulatory" evidence="3">
    <location>
        <begin position="237"/>
        <end position="311"/>
    </location>
</feature>
<dbReference type="InterPro" id="IPR007219">
    <property type="entry name" value="XnlR_reg_dom"/>
</dbReference>
<evidence type="ECO:0000259" key="3">
    <source>
        <dbReference type="SMART" id="SM00906"/>
    </source>
</evidence>
<evidence type="ECO:0000256" key="1">
    <source>
        <dbReference type="ARBA" id="ARBA00023242"/>
    </source>
</evidence>
<dbReference type="CDD" id="cd12148">
    <property type="entry name" value="fungal_TF_MHR"/>
    <property type="match status" value="1"/>
</dbReference>
<dbReference type="AlphaFoldDB" id="A0A7H8QHT2"/>
<feature type="compositionally biased region" description="Low complexity" evidence="2">
    <location>
        <begin position="595"/>
        <end position="605"/>
    </location>
</feature>
<dbReference type="Proteomes" id="UP000509510">
    <property type="component" value="Chromosome I"/>
</dbReference>
<feature type="region of interest" description="Disordered" evidence="2">
    <location>
        <begin position="576"/>
        <end position="673"/>
    </location>
</feature>
<dbReference type="GO" id="GO:0003700">
    <property type="term" value="F:DNA-binding transcription factor activity"/>
    <property type="evidence" value="ECO:0007669"/>
    <property type="project" value="InterPro"/>
</dbReference>
<accession>A0A7H8QHT2</accession>
<dbReference type="PANTHER" id="PTHR46910">
    <property type="entry name" value="TRANSCRIPTION FACTOR PDR1"/>
    <property type="match status" value="1"/>
</dbReference>
<evidence type="ECO:0000256" key="2">
    <source>
        <dbReference type="SAM" id="MobiDB-lite"/>
    </source>
</evidence>
<dbReference type="GeneID" id="55988048"/>